<dbReference type="Proteomes" id="UP000240493">
    <property type="component" value="Unassembled WGS sequence"/>
</dbReference>
<accession>A0A2T3Z9D8</accession>
<protein>
    <submittedName>
        <fullName evidence="1">Uncharacterized protein</fullName>
    </submittedName>
</protein>
<sequence length="228" mass="25195">MCEDAALPRRDTLHTVQVHRGVASARENGGVSLTTASRLDTFTCSQTNAPYCVCITYASVLRFDGHLSNQSIRLELEDASWCCVVHAITWKTTAHDMEWIFPVMLPGADPLLQQQLPRKTQIVAIISDGEQQSAVYLLFWRRTCCSASIGLKSVSCLVNTVYRVGGGHLLHREWLATPGLLQGFPALSLAQTRGATEPAKTLTPVRAKLSIPESMWHDDWPLHQDEAA</sequence>
<evidence type="ECO:0000313" key="1">
    <source>
        <dbReference type="EMBL" id="PTB41400.1"/>
    </source>
</evidence>
<keyword evidence="2" id="KW-1185">Reference proteome</keyword>
<gene>
    <name evidence="1" type="ORF">M441DRAFT_457249</name>
</gene>
<proteinExistence type="predicted"/>
<dbReference type="AlphaFoldDB" id="A0A2T3Z9D8"/>
<organism evidence="1 2">
    <name type="scientific">Trichoderma asperellum (strain ATCC 204424 / CBS 433.97 / NBRC 101777)</name>
    <dbReference type="NCBI Taxonomy" id="1042311"/>
    <lineage>
        <taxon>Eukaryota</taxon>
        <taxon>Fungi</taxon>
        <taxon>Dikarya</taxon>
        <taxon>Ascomycota</taxon>
        <taxon>Pezizomycotina</taxon>
        <taxon>Sordariomycetes</taxon>
        <taxon>Hypocreomycetidae</taxon>
        <taxon>Hypocreales</taxon>
        <taxon>Hypocreaceae</taxon>
        <taxon>Trichoderma</taxon>
    </lineage>
</organism>
<evidence type="ECO:0000313" key="2">
    <source>
        <dbReference type="Proteomes" id="UP000240493"/>
    </source>
</evidence>
<name>A0A2T3Z9D8_TRIA4</name>
<reference evidence="1 2" key="1">
    <citation type="submission" date="2016-07" db="EMBL/GenBank/DDBJ databases">
        <title>Multiple horizontal gene transfer events from other fungi enriched the ability of initially mycotrophic Trichoderma (Ascomycota) to feed on dead plant biomass.</title>
        <authorList>
            <consortium name="DOE Joint Genome Institute"/>
            <person name="Aerts A."/>
            <person name="Atanasova L."/>
            <person name="Chenthamara K."/>
            <person name="Zhang J."/>
            <person name="Grujic M."/>
            <person name="Henrissat B."/>
            <person name="Kuo A."/>
            <person name="Salamov A."/>
            <person name="Lipzen A."/>
            <person name="Labutti K."/>
            <person name="Barry K."/>
            <person name="Miao Y."/>
            <person name="Rahimi M.J."/>
            <person name="Shen Q."/>
            <person name="Grigoriev I.V."/>
            <person name="Kubicek C.P."/>
            <person name="Druzhinina I.S."/>
        </authorList>
    </citation>
    <scope>NUCLEOTIDE SEQUENCE [LARGE SCALE GENOMIC DNA]</scope>
    <source>
        <strain evidence="1 2">CBS 433.97</strain>
    </source>
</reference>
<dbReference type="EMBL" id="KZ679261">
    <property type="protein sequence ID" value="PTB41400.1"/>
    <property type="molecule type" value="Genomic_DNA"/>
</dbReference>